<keyword evidence="2" id="KW-0238">DNA-binding</keyword>
<name>A0ABW0T016_9GAMM</name>
<gene>
    <name evidence="3" type="ORF">ACFPPB_15970</name>
</gene>
<keyword evidence="1" id="KW-0680">Restriction system</keyword>
<accession>A0ABW0T016</accession>
<keyword evidence="3" id="KW-0378">Hydrolase</keyword>
<dbReference type="InterPro" id="IPR052021">
    <property type="entry name" value="Type-I_RS_S_subunit"/>
</dbReference>
<keyword evidence="3" id="KW-0255">Endonuclease</keyword>
<evidence type="ECO:0000256" key="1">
    <source>
        <dbReference type="ARBA" id="ARBA00022747"/>
    </source>
</evidence>
<comment type="caution">
    <text evidence="3">The sequence shown here is derived from an EMBL/GenBank/DDBJ whole genome shotgun (WGS) entry which is preliminary data.</text>
</comment>
<evidence type="ECO:0000313" key="4">
    <source>
        <dbReference type="Proteomes" id="UP001596111"/>
    </source>
</evidence>
<evidence type="ECO:0000313" key="3">
    <source>
        <dbReference type="EMBL" id="MFC5582617.1"/>
    </source>
</evidence>
<proteinExistence type="predicted"/>
<dbReference type="GO" id="GO:0004519">
    <property type="term" value="F:endonuclease activity"/>
    <property type="evidence" value="ECO:0007669"/>
    <property type="project" value="UniProtKB-KW"/>
</dbReference>
<dbReference type="Proteomes" id="UP001596111">
    <property type="component" value="Unassembled WGS sequence"/>
</dbReference>
<keyword evidence="3" id="KW-0540">Nuclease</keyword>
<dbReference type="PANTHER" id="PTHR30408:SF12">
    <property type="entry name" value="TYPE I RESTRICTION ENZYME MJAVIII SPECIFICITY SUBUNIT"/>
    <property type="match status" value="1"/>
</dbReference>
<evidence type="ECO:0000256" key="2">
    <source>
        <dbReference type="ARBA" id="ARBA00023125"/>
    </source>
</evidence>
<reference evidence="4" key="1">
    <citation type="journal article" date="2019" name="Int. J. Syst. Evol. Microbiol.">
        <title>The Global Catalogue of Microorganisms (GCM) 10K type strain sequencing project: providing services to taxonomists for standard genome sequencing and annotation.</title>
        <authorList>
            <consortium name="The Broad Institute Genomics Platform"/>
            <consortium name="The Broad Institute Genome Sequencing Center for Infectious Disease"/>
            <person name="Wu L."/>
            <person name="Ma J."/>
        </authorList>
    </citation>
    <scope>NUCLEOTIDE SEQUENCE [LARGE SCALE GENOMIC DNA]</scope>
    <source>
        <strain evidence="4">CGMCC 1.13587</strain>
    </source>
</reference>
<keyword evidence="4" id="KW-1185">Reference proteome</keyword>
<organism evidence="3 4">
    <name type="scientific">Rhodanobacter terrae</name>
    <dbReference type="NCBI Taxonomy" id="418647"/>
    <lineage>
        <taxon>Bacteria</taxon>
        <taxon>Pseudomonadati</taxon>
        <taxon>Pseudomonadota</taxon>
        <taxon>Gammaproteobacteria</taxon>
        <taxon>Lysobacterales</taxon>
        <taxon>Rhodanobacteraceae</taxon>
        <taxon>Rhodanobacter</taxon>
    </lineage>
</organism>
<protein>
    <submittedName>
        <fullName evidence="3">Restriction endonuclease subunit S</fullName>
    </submittedName>
</protein>
<dbReference type="Gene3D" id="3.90.220.20">
    <property type="entry name" value="DNA methylase specificity domains"/>
    <property type="match status" value="1"/>
</dbReference>
<dbReference type="InterPro" id="IPR044946">
    <property type="entry name" value="Restrct_endonuc_typeI_TRD_sf"/>
</dbReference>
<dbReference type="EMBL" id="JBHSNG010000021">
    <property type="protein sequence ID" value="MFC5582617.1"/>
    <property type="molecule type" value="Genomic_DNA"/>
</dbReference>
<sequence>MSDDAYQTELQALADVRQGHPFRGAIAETPGGSVAVVQMKDVSPAGLKNRDELIRTEIRGRKEPDWLQDGDILFTARGASNYACVVTGLSEHTVCTPHLYVLRLKRYGEVLPEFLAWQLNQGPVQRYLAQAAEGSSQLSIRKPVLEAVPIKVPSMVKQQAIVALAKLAAAEQNVLQSLLRNREMELAAIAEQWLG</sequence>
<dbReference type="RefSeq" id="WP_377328875.1">
    <property type="nucleotide sequence ID" value="NZ_JBHSNG010000021.1"/>
</dbReference>
<dbReference type="PANTHER" id="PTHR30408">
    <property type="entry name" value="TYPE-1 RESTRICTION ENZYME ECOKI SPECIFICITY PROTEIN"/>
    <property type="match status" value="1"/>
</dbReference>
<dbReference type="SUPFAM" id="SSF116734">
    <property type="entry name" value="DNA methylase specificity domain"/>
    <property type="match status" value="1"/>
</dbReference>